<evidence type="ECO:0000313" key="3">
    <source>
        <dbReference type="Proteomes" id="UP000011135"/>
    </source>
</evidence>
<proteinExistence type="predicted"/>
<keyword evidence="1" id="KW-0732">Signal</keyword>
<dbReference type="STRING" id="1237149.C900_02816"/>
<dbReference type="Proteomes" id="UP000011135">
    <property type="component" value="Unassembled WGS sequence"/>
</dbReference>
<dbReference type="InterPro" id="IPR041662">
    <property type="entry name" value="SusD-like_2"/>
</dbReference>
<reference evidence="2 3" key="1">
    <citation type="submission" date="2012-12" db="EMBL/GenBank/DDBJ databases">
        <title>Genome assembly of Fulvivirga imtechensis AK7.</title>
        <authorList>
            <person name="Nupur N."/>
            <person name="Khatri I."/>
            <person name="Kumar R."/>
            <person name="Subramanian S."/>
            <person name="Pinnaka A."/>
        </authorList>
    </citation>
    <scope>NUCLEOTIDE SEQUENCE [LARGE SCALE GENOMIC DNA]</scope>
    <source>
        <strain evidence="2 3">AK7</strain>
    </source>
</reference>
<feature type="chain" id="PRO_5003993466" description="SusD/RagB family nutrient-binding outer membrane lipoprotein" evidence="1">
    <location>
        <begin position="22"/>
        <end position="475"/>
    </location>
</feature>
<dbReference type="InterPro" id="IPR011990">
    <property type="entry name" value="TPR-like_helical_dom_sf"/>
</dbReference>
<organism evidence="2 3">
    <name type="scientific">Fulvivirga imtechensis AK7</name>
    <dbReference type="NCBI Taxonomy" id="1237149"/>
    <lineage>
        <taxon>Bacteria</taxon>
        <taxon>Pseudomonadati</taxon>
        <taxon>Bacteroidota</taxon>
        <taxon>Cytophagia</taxon>
        <taxon>Cytophagales</taxon>
        <taxon>Fulvivirgaceae</taxon>
        <taxon>Fulvivirga</taxon>
    </lineage>
</organism>
<protein>
    <recommendedName>
        <fullName evidence="4">SusD/RagB family nutrient-binding outer membrane lipoprotein</fullName>
    </recommendedName>
</protein>
<evidence type="ECO:0008006" key="4">
    <source>
        <dbReference type="Google" id="ProtNLM"/>
    </source>
</evidence>
<comment type="caution">
    <text evidence="2">The sequence shown here is derived from an EMBL/GenBank/DDBJ whole genome shotgun (WGS) entry which is preliminary data.</text>
</comment>
<accession>L8JT32</accession>
<dbReference type="SUPFAM" id="SSF48452">
    <property type="entry name" value="TPR-like"/>
    <property type="match status" value="1"/>
</dbReference>
<dbReference type="RefSeq" id="WP_009580126.1">
    <property type="nucleotide sequence ID" value="NZ_AMZN01000041.1"/>
</dbReference>
<dbReference type="Pfam" id="PF12771">
    <property type="entry name" value="SusD-like_2"/>
    <property type="match status" value="1"/>
</dbReference>
<dbReference type="AlphaFoldDB" id="L8JT32"/>
<gene>
    <name evidence="2" type="ORF">C900_02816</name>
</gene>
<evidence type="ECO:0000313" key="2">
    <source>
        <dbReference type="EMBL" id="ELR71358.1"/>
    </source>
</evidence>
<sequence>MKNIYRLLSTFIVLLLLGACTDDFEETNTDPNQPTIVPAENLFTQAQFSLADRMWGRAMNFEFAMLMVQHFSQNEYAEDSRYNQNPSSFNVSWQSFYAAGLLDLDEARRLTEEDESLSEAVRNNRLAQIAIMRVWAFQMITDIWGDVPYSQALQPEEFPNPAYDSQQSIYSGLVSEINEAIGRITPGAAGFGGGDIIYGGNMALWGKFANSLKLRIGMRMADRASSEANTIVTQALGSGLGVISSNAENAEFTFDSDQRLANPFFVDAITRDDFAISAELANAMDNKDDPRLWEYAMPNPNGEIVGLPYGLTDAASFQLKPMTSRPHDKIKEATAPAILMSYAEVEFFRAEAIQRGFVGGTAATAFNNAVTASFTQWGLSAAEAGDYLAANPYNAGNWKASIGYEKWVALYTQGIEAWAEQRRLDAPQLDLPAAAVTTFIPVRAFYPAVEAEANAENLSAVGFNNMEENVWWDVQ</sequence>
<dbReference type="eggNOG" id="COG4198">
    <property type="taxonomic scope" value="Bacteria"/>
</dbReference>
<dbReference type="Gene3D" id="1.25.40.390">
    <property type="match status" value="1"/>
</dbReference>
<feature type="signal peptide" evidence="1">
    <location>
        <begin position="1"/>
        <end position="21"/>
    </location>
</feature>
<dbReference type="PATRIC" id="fig|1237149.3.peg.2572"/>
<dbReference type="OrthoDB" id="973072at2"/>
<name>L8JT32_9BACT</name>
<evidence type="ECO:0000256" key="1">
    <source>
        <dbReference type="SAM" id="SignalP"/>
    </source>
</evidence>
<keyword evidence="3" id="KW-1185">Reference proteome</keyword>
<dbReference type="EMBL" id="AMZN01000041">
    <property type="protein sequence ID" value="ELR71358.1"/>
    <property type="molecule type" value="Genomic_DNA"/>
</dbReference>
<dbReference type="PROSITE" id="PS51257">
    <property type="entry name" value="PROKAR_LIPOPROTEIN"/>
    <property type="match status" value="1"/>
</dbReference>